<dbReference type="GO" id="GO:0004165">
    <property type="term" value="F:delta(3)-delta(2)-enoyl-CoA isomerase activity"/>
    <property type="evidence" value="ECO:0007669"/>
    <property type="project" value="UniProtKB-ARBA"/>
</dbReference>
<proteinExistence type="inferred from homology"/>
<comment type="caution">
    <text evidence="6">The sequence shown here is derived from an EMBL/GenBank/DDBJ whole genome shotgun (WGS) entry which is preliminary data.</text>
</comment>
<dbReference type="InterPro" id="IPR014748">
    <property type="entry name" value="Enoyl-CoA_hydra_C"/>
</dbReference>
<evidence type="ECO:0000256" key="3">
    <source>
        <dbReference type="ARBA" id="ARBA00023140"/>
    </source>
</evidence>
<sequence>MTTNISSNLEQGVLQLVFSSADGLNTLDDAWCTALAAALRDAAHDPAVRAVLLSAQGRAFCAGANLDGMRRSALQQGFDGSPLAQLTHALAGFTKPLIGAVHGKAIGGGATLLLHCDLVAAAADTQFLLPFTSLGGVPEFASTYLLPRSAGSRLATELLLLAQPFDAETALRAGIVNQVVAAGQELPLAEQWAQRLAALAPNAVQNTRRLLRQTQHAGLVSAIDTEGAALAAALHSPEVREAFSAFLEKRRPNFAQFH</sequence>
<organism evidence="6 7">
    <name type="scientific">Burkholderia cepacia</name>
    <name type="common">Pseudomonas cepacia</name>
    <dbReference type="NCBI Taxonomy" id="292"/>
    <lineage>
        <taxon>Bacteria</taxon>
        <taxon>Pseudomonadati</taxon>
        <taxon>Pseudomonadota</taxon>
        <taxon>Betaproteobacteria</taxon>
        <taxon>Burkholderiales</taxon>
        <taxon>Burkholderiaceae</taxon>
        <taxon>Burkholderia</taxon>
        <taxon>Burkholderia cepacia complex</taxon>
    </lineage>
</organism>
<dbReference type="CDD" id="cd06558">
    <property type="entry name" value="crotonase-like"/>
    <property type="match status" value="1"/>
</dbReference>
<comment type="subcellular location">
    <subcellularLocation>
        <location evidence="1">Peroxisome</location>
    </subcellularLocation>
</comment>
<dbReference type="AlphaFoldDB" id="A0AAQ0F472"/>
<dbReference type="Gene3D" id="3.90.226.10">
    <property type="entry name" value="2-enoyl-CoA Hydratase, Chain A, domain 1"/>
    <property type="match status" value="1"/>
</dbReference>
<accession>A0AAQ0F472</accession>
<dbReference type="Gene3D" id="1.10.12.10">
    <property type="entry name" value="Lyase 2-enoyl-coa Hydratase, Chain A, domain 2"/>
    <property type="match status" value="1"/>
</dbReference>
<dbReference type="PANTHER" id="PTHR43684:SF1">
    <property type="entry name" value="ENOYL-COA DELTA ISOMERASE 2"/>
    <property type="match status" value="1"/>
</dbReference>
<dbReference type="EMBL" id="QLUZ01000051">
    <property type="protein sequence ID" value="RAP97065.1"/>
    <property type="molecule type" value="Genomic_DNA"/>
</dbReference>
<dbReference type="InterPro" id="IPR001753">
    <property type="entry name" value="Enoyl-CoA_hydra/iso"/>
</dbReference>
<dbReference type="InterPro" id="IPR029045">
    <property type="entry name" value="ClpP/crotonase-like_dom_sf"/>
</dbReference>
<dbReference type="InterPro" id="IPR018376">
    <property type="entry name" value="Enoyl-CoA_hyd/isom_CS"/>
</dbReference>
<dbReference type="Proteomes" id="UP000248899">
    <property type="component" value="Unassembled WGS sequence"/>
</dbReference>
<evidence type="ECO:0000256" key="5">
    <source>
        <dbReference type="RuleBase" id="RU003707"/>
    </source>
</evidence>
<dbReference type="SUPFAM" id="SSF52096">
    <property type="entry name" value="ClpP/crotonase"/>
    <property type="match status" value="1"/>
</dbReference>
<protein>
    <submittedName>
        <fullName evidence="6">Enoyl-CoA hydratase</fullName>
    </submittedName>
</protein>
<evidence type="ECO:0000313" key="6">
    <source>
        <dbReference type="EMBL" id="RAP97065.1"/>
    </source>
</evidence>
<keyword evidence="4" id="KW-0413">Isomerase</keyword>
<dbReference type="Pfam" id="PF00378">
    <property type="entry name" value="ECH_1"/>
    <property type="match status" value="1"/>
</dbReference>
<comment type="similarity">
    <text evidence="2 5">Belongs to the enoyl-CoA hydratase/isomerase family.</text>
</comment>
<dbReference type="InterPro" id="IPR051053">
    <property type="entry name" value="ECH/Chromodomain_protein"/>
</dbReference>
<name>A0AAQ0F472_BURCE</name>
<evidence type="ECO:0000256" key="4">
    <source>
        <dbReference type="ARBA" id="ARBA00023235"/>
    </source>
</evidence>
<gene>
    <name evidence="6" type="ORF">DPR02_38930</name>
</gene>
<dbReference type="PROSITE" id="PS00166">
    <property type="entry name" value="ENOYL_COA_HYDRATASE"/>
    <property type="match status" value="1"/>
</dbReference>
<dbReference type="RefSeq" id="WP_111943804.1">
    <property type="nucleotide sequence ID" value="NZ_JABUMM010000358.1"/>
</dbReference>
<evidence type="ECO:0000313" key="7">
    <source>
        <dbReference type="Proteomes" id="UP000248899"/>
    </source>
</evidence>
<evidence type="ECO:0000256" key="2">
    <source>
        <dbReference type="ARBA" id="ARBA00005254"/>
    </source>
</evidence>
<evidence type="ECO:0000256" key="1">
    <source>
        <dbReference type="ARBA" id="ARBA00004275"/>
    </source>
</evidence>
<dbReference type="PANTHER" id="PTHR43684">
    <property type="match status" value="1"/>
</dbReference>
<keyword evidence="3" id="KW-0576">Peroxisome</keyword>
<reference evidence="6 7" key="1">
    <citation type="submission" date="2018-06" db="EMBL/GenBank/DDBJ databases">
        <title>Towards the identification of Burkholderia cepacia strain which caused fatal septicemia.</title>
        <authorList>
            <person name="Bui L.A.T."/>
            <person name="Zakharova I.B."/>
            <person name="Shpak I.M."/>
            <person name="Teteryatnikova N."/>
            <person name="Ustinov D.V."/>
            <person name="Kuzyutina Y.A."/>
            <person name="Nguyen H.N."/>
            <person name="Antonov A.S."/>
            <person name="Avdyusheva E.F."/>
            <person name="Victorov D.V."/>
        </authorList>
    </citation>
    <scope>NUCLEOTIDE SEQUENCE [LARGE SCALE GENOMIC DNA]</scope>
    <source>
        <strain evidence="6 7">PT02</strain>
    </source>
</reference>